<comment type="caution">
    <text evidence="3">The sequence shown here is derived from an EMBL/GenBank/DDBJ whole genome shotgun (WGS) entry which is preliminary data.</text>
</comment>
<keyword evidence="3" id="KW-0378">Hydrolase</keyword>
<dbReference type="Proteomes" id="UP000520156">
    <property type="component" value="Unassembled WGS sequence"/>
</dbReference>
<evidence type="ECO:0000259" key="2">
    <source>
        <dbReference type="Pfam" id="PF01979"/>
    </source>
</evidence>
<feature type="chain" id="PRO_5031348766" evidence="1">
    <location>
        <begin position="28"/>
        <end position="696"/>
    </location>
</feature>
<dbReference type="InterPro" id="IPR011059">
    <property type="entry name" value="Metal-dep_hydrolase_composite"/>
</dbReference>
<evidence type="ECO:0000256" key="1">
    <source>
        <dbReference type="SAM" id="SignalP"/>
    </source>
</evidence>
<dbReference type="PANTHER" id="PTHR43135:SF3">
    <property type="entry name" value="ALPHA-D-RIBOSE 1-METHYLPHOSPHONATE 5-TRIPHOSPHATE DIPHOSPHATASE"/>
    <property type="match status" value="1"/>
</dbReference>
<evidence type="ECO:0000313" key="4">
    <source>
        <dbReference type="Proteomes" id="UP000520156"/>
    </source>
</evidence>
<proteinExistence type="predicted"/>
<dbReference type="InterPro" id="IPR006680">
    <property type="entry name" value="Amidohydro-rel"/>
</dbReference>
<protein>
    <submittedName>
        <fullName evidence="3">Amidohydrolase family protein</fullName>
    </submittedName>
</protein>
<dbReference type="InterPro" id="IPR051781">
    <property type="entry name" value="Metallo-dep_Hydrolase"/>
</dbReference>
<dbReference type="InterPro" id="IPR032466">
    <property type="entry name" value="Metal_Hydrolase"/>
</dbReference>
<dbReference type="Gene3D" id="1.20.58.520">
    <property type="entry name" value="Amidohydrolase"/>
    <property type="match status" value="1"/>
</dbReference>
<reference evidence="3 4" key="1">
    <citation type="submission" date="2020-08" db="EMBL/GenBank/DDBJ databases">
        <title>The genome sequence of Novosphingobium flavum 4Y4.</title>
        <authorList>
            <person name="Liu Y."/>
        </authorList>
    </citation>
    <scope>NUCLEOTIDE SEQUENCE [LARGE SCALE GENOMIC DNA]</scope>
    <source>
        <strain evidence="3 4">4Y4</strain>
    </source>
</reference>
<dbReference type="Gene3D" id="3.30.110.90">
    <property type="entry name" value="Amidohydrolase"/>
    <property type="match status" value="1"/>
</dbReference>
<feature type="signal peptide" evidence="1">
    <location>
        <begin position="1"/>
        <end position="27"/>
    </location>
</feature>
<dbReference type="Pfam" id="PF01979">
    <property type="entry name" value="Amidohydro_1"/>
    <property type="match status" value="1"/>
</dbReference>
<feature type="domain" description="Amidohydrolase-related" evidence="2">
    <location>
        <begin position="427"/>
        <end position="677"/>
    </location>
</feature>
<keyword evidence="4" id="KW-1185">Reference proteome</keyword>
<dbReference type="PANTHER" id="PTHR43135">
    <property type="entry name" value="ALPHA-D-RIBOSE 1-METHYLPHOSPHONATE 5-TRIPHOSPHATE DIPHOSPHATASE"/>
    <property type="match status" value="1"/>
</dbReference>
<dbReference type="GO" id="GO:0016810">
    <property type="term" value="F:hydrolase activity, acting on carbon-nitrogen (but not peptide) bonds"/>
    <property type="evidence" value="ECO:0007669"/>
    <property type="project" value="InterPro"/>
</dbReference>
<dbReference type="EMBL" id="JACLAU010000011">
    <property type="protein sequence ID" value="MBC2651895.1"/>
    <property type="molecule type" value="Genomic_DNA"/>
</dbReference>
<dbReference type="SUPFAM" id="SSF51338">
    <property type="entry name" value="Composite domain of metallo-dependent hydrolases"/>
    <property type="match status" value="1"/>
</dbReference>
<dbReference type="Gene3D" id="2.30.40.10">
    <property type="entry name" value="Urease, subunit C, domain 1"/>
    <property type="match status" value="1"/>
</dbReference>
<evidence type="ECO:0000313" key="3">
    <source>
        <dbReference type="EMBL" id="MBC2651895.1"/>
    </source>
</evidence>
<keyword evidence="1" id="KW-0732">Signal</keyword>
<dbReference type="SUPFAM" id="SSF51556">
    <property type="entry name" value="Metallo-dependent hydrolases"/>
    <property type="match status" value="1"/>
</dbReference>
<sequence>MSRPAHRQLLASLLAAAALFAPLPVLAHDEVAPRPVVTSKEQLLVAPAGARRYTISSIAGQHGEIAQWTLPDGQIAYRMSMSLRGWITETDQIMTLGPDGRPTRISIRGFTDSGDATEDYAVDAAGVARWKTSVDSGEAPLGAKRYSTYGGPWLAGEADINALVAAGDKGIDMLPSGHATLKIVRPVTVAGPNGPVSLKLAFVQGLGFAPSPIWLDADNRFFAFAGGMSLLPAGLEALGPKLKDIQEAETAALVREVAKDFLKPANRTPTLVDHVLLFDSLSGRYVADRAVLIADGKIAAVGAGGQVKAPARATVIDGRGKTITPGLWDAHRHVGGDDWNLLQNLATGMTNYRSPGSQIDEAQSIFKRRAEGSLLAPDGKVSIIIDRKDPLAAQGSLTVSSAEEAIAAVRQIKNAGMWGVKFYTSMNPAWIAPAAAEAHRLGLHVHGHVPAGMRPLEAVRAGYDEVTHINFIMMQAMPQAVVDKANTAARLEGPAKYGKDVDLDSPEMTAFYAELARRGTVIDPTLTVWEPLMTSDGSAMPPEYAPYADVAPPTVARGWRISGYPLFDGLTRDDFRKSFAKMVGLVGRLHKAGVRIVAGTDGYGLELVRELELYQQAGLSNAEALQTATIVPARLTGMDGRTGSITPGKVADVILVEGDVSQDITALRHVHTVFLDGYRLDGAALRKASGLSGMPR</sequence>
<name>A0A7X1F7L4_9SPHN</name>
<dbReference type="RefSeq" id="WP_185683316.1">
    <property type="nucleotide sequence ID" value="NZ_JACLAU010000011.1"/>
</dbReference>
<organism evidence="3 4">
    <name type="scientific">Novosphingobium aerophilum</name>
    <dbReference type="NCBI Taxonomy" id="2839843"/>
    <lineage>
        <taxon>Bacteria</taxon>
        <taxon>Pseudomonadati</taxon>
        <taxon>Pseudomonadota</taxon>
        <taxon>Alphaproteobacteria</taxon>
        <taxon>Sphingomonadales</taxon>
        <taxon>Sphingomonadaceae</taxon>
        <taxon>Novosphingobium</taxon>
    </lineage>
</organism>
<dbReference type="AlphaFoldDB" id="A0A7X1F7L4"/>
<accession>A0A7X1F7L4</accession>
<dbReference type="Gene3D" id="3.40.50.10910">
    <property type="entry name" value="Amidohydrolase"/>
    <property type="match status" value="1"/>
</dbReference>
<gene>
    <name evidence="3" type="ORF">H7F49_09280</name>
</gene>